<evidence type="ECO:0000256" key="1">
    <source>
        <dbReference type="SAM" id="Phobius"/>
    </source>
</evidence>
<evidence type="ECO:0000313" key="2">
    <source>
        <dbReference type="EMBL" id="MFM1726892.1"/>
    </source>
</evidence>
<feature type="transmembrane region" description="Helical" evidence="1">
    <location>
        <begin position="20"/>
        <end position="43"/>
    </location>
</feature>
<evidence type="ECO:0000313" key="3">
    <source>
        <dbReference type="Proteomes" id="UP001629744"/>
    </source>
</evidence>
<sequence length="47" mass="4758">MEGTLCFKASDGGRQRWSLLPTAVCYVAAFGLIAGVLAIELGAASAA</sequence>
<comment type="caution">
    <text evidence="2">The sequence shown here is derived from an EMBL/GenBank/DDBJ whole genome shotgun (WGS) entry which is preliminary data.</text>
</comment>
<keyword evidence="1" id="KW-0472">Membrane</keyword>
<keyword evidence="3" id="KW-1185">Reference proteome</keyword>
<keyword evidence="1" id="KW-0812">Transmembrane</keyword>
<proteinExistence type="predicted"/>
<protein>
    <submittedName>
        <fullName evidence="2">Uncharacterized protein</fullName>
    </submittedName>
</protein>
<gene>
    <name evidence="2" type="ORF">ABEU19_000333</name>
</gene>
<dbReference type="RefSeq" id="WP_348609343.1">
    <property type="nucleotide sequence ID" value="NZ_CP157276.1"/>
</dbReference>
<accession>A0ABW9FMZ6</accession>
<keyword evidence="1" id="KW-1133">Transmembrane helix</keyword>
<dbReference type="EMBL" id="JBDLNU010000001">
    <property type="protein sequence ID" value="MFM1726892.1"/>
    <property type="molecule type" value="Genomic_DNA"/>
</dbReference>
<organism evidence="2 3">
    <name type="scientific">Prescottella soli</name>
    <dbReference type="NCBI Taxonomy" id="1543852"/>
    <lineage>
        <taxon>Bacteria</taxon>
        <taxon>Bacillati</taxon>
        <taxon>Actinomycetota</taxon>
        <taxon>Actinomycetes</taxon>
        <taxon>Mycobacteriales</taxon>
        <taxon>Nocardiaceae</taxon>
        <taxon>Prescottella</taxon>
    </lineage>
</organism>
<name>A0ABW9FMZ6_9NOCA</name>
<dbReference type="Proteomes" id="UP001629744">
    <property type="component" value="Unassembled WGS sequence"/>
</dbReference>
<reference evidence="2 3" key="1">
    <citation type="submission" date="2023-11" db="EMBL/GenBank/DDBJ databases">
        <authorList>
            <person name="Val-Calvo J."/>
            <person name="Scortti M."/>
            <person name="Vazquez-Boland J."/>
        </authorList>
    </citation>
    <scope>NUCLEOTIDE SEQUENCE [LARGE SCALE GENOMIC DNA]</scope>
    <source>
        <strain evidence="2 3">DSM 46662</strain>
    </source>
</reference>